<sequence>MEAIQISVLSVLAVIFIVYRQMRTRPTARPGILYVGGAMIILGLITGGLIEPGQLALSIGLLVVEAAIAVGLGAWRATTVRVWLDASGVAWSKATGLTMLAWVLSVAARAGLYFAGTALGLTPSTSGILLFAGLTVAAQSYLVARRGRALTGTAGHRIPS</sequence>
<dbReference type="EMBL" id="VDLX02000003">
    <property type="protein sequence ID" value="KAB8195758.1"/>
    <property type="molecule type" value="Genomic_DNA"/>
</dbReference>
<evidence type="ECO:0000313" key="2">
    <source>
        <dbReference type="Proteomes" id="UP000312512"/>
    </source>
</evidence>
<proteinExistence type="predicted"/>
<dbReference type="OrthoDB" id="3477305at2"/>
<evidence type="ECO:0000313" key="1">
    <source>
        <dbReference type="EMBL" id="KAB8195758.1"/>
    </source>
</evidence>
<organism evidence="1 2">
    <name type="scientific">Nonomuraea phyllanthi</name>
    <dbReference type="NCBI Taxonomy" id="2219224"/>
    <lineage>
        <taxon>Bacteria</taxon>
        <taxon>Bacillati</taxon>
        <taxon>Actinomycetota</taxon>
        <taxon>Actinomycetes</taxon>
        <taxon>Streptosporangiales</taxon>
        <taxon>Streptosporangiaceae</taxon>
        <taxon>Nonomuraea</taxon>
    </lineage>
</organism>
<protein>
    <submittedName>
        <fullName evidence="1">Uncharacterized protein</fullName>
    </submittedName>
</protein>
<dbReference type="Proteomes" id="UP000312512">
    <property type="component" value="Unassembled WGS sequence"/>
</dbReference>
<keyword evidence="2" id="KW-1185">Reference proteome</keyword>
<dbReference type="RefSeq" id="WP_139630075.1">
    <property type="nucleotide sequence ID" value="NZ_CP045572.1"/>
</dbReference>
<dbReference type="AlphaFoldDB" id="A0A5C4WRE6"/>
<comment type="caution">
    <text evidence="1">The sequence shown here is derived from an EMBL/GenBank/DDBJ whole genome shotgun (WGS) entry which is preliminary data.</text>
</comment>
<accession>A0A5C4WRE6</accession>
<name>A0A5C4WRE6_9ACTN</name>
<gene>
    <name evidence="1" type="ORF">FH608_009605</name>
</gene>
<reference evidence="1 2" key="1">
    <citation type="submission" date="2019-10" db="EMBL/GenBank/DDBJ databases">
        <title>Nonomuraea sp. nov., isolated from Phyllanthus amarus.</title>
        <authorList>
            <person name="Klykleung N."/>
            <person name="Tanasupawat S."/>
        </authorList>
    </citation>
    <scope>NUCLEOTIDE SEQUENCE [LARGE SCALE GENOMIC DNA]</scope>
    <source>
        <strain evidence="1 2">PA1-10</strain>
    </source>
</reference>
<accession>A0A5P9YN73</accession>